<evidence type="ECO:0000256" key="2">
    <source>
        <dbReference type="ARBA" id="ARBA00007430"/>
    </source>
</evidence>
<feature type="transmembrane region" description="Helical" evidence="7">
    <location>
        <begin position="78"/>
        <end position="98"/>
    </location>
</feature>
<feature type="transmembrane region" description="Helical" evidence="7">
    <location>
        <begin position="288"/>
        <end position="311"/>
    </location>
</feature>
<dbReference type="OrthoDB" id="9770347at2"/>
<keyword evidence="3" id="KW-1003">Cell membrane</keyword>
<proteinExistence type="inferred from homology"/>
<keyword evidence="6 7" id="KW-0472">Membrane</keyword>
<name>A0A4R8ZIT8_9MICO</name>
<dbReference type="Pfam" id="PF13440">
    <property type="entry name" value="Polysacc_synt_3"/>
    <property type="match status" value="1"/>
</dbReference>
<evidence type="ECO:0000256" key="7">
    <source>
        <dbReference type="SAM" id="Phobius"/>
    </source>
</evidence>
<evidence type="ECO:0000256" key="4">
    <source>
        <dbReference type="ARBA" id="ARBA00022692"/>
    </source>
</evidence>
<dbReference type="Proteomes" id="UP000298424">
    <property type="component" value="Unassembled WGS sequence"/>
</dbReference>
<comment type="caution">
    <text evidence="8">The sequence shown here is derived from an EMBL/GenBank/DDBJ whole genome shotgun (WGS) entry which is preliminary data.</text>
</comment>
<reference evidence="8 9" key="1">
    <citation type="submission" date="2019-03" db="EMBL/GenBank/DDBJ databases">
        <title>Genomics of glacier-inhabiting Cryobacterium strains.</title>
        <authorList>
            <person name="Liu Q."/>
            <person name="Xin Y.-H."/>
        </authorList>
    </citation>
    <scope>NUCLEOTIDE SEQUENCE [LARGE SCALE GENOMIC DNA]</scope>
    <source>
        <strain evidence="8 9">TMT1-1</strain>
    </source>
</reference>
<feature type="transmembrane region" description="Helical" evidence="7">
    <location>
        <begin position="43"/>
        <end position="66"/>
    </location>
</feature>
<dbReference type="AlphaFoldDB" id="A0A4R8ZIT8"/>
<sequence length="492" mass="52993">MNRLTFGNGVLMLLGGQWAKYLIQIASLVVLSRLLSTTDFGLIAMVTAVVGVASVIGDFGLSLAALQAFNLSSLQKSNLFWLNTALGVITGICVALLALPLANFYDRPEIAGLTLLIATTFPLNGIAVQFRTELNRRLEFRTLALSDVFGQAAGLAIAVIAALLDYEYWALGIQTVAGSLVSLLIVAIASKWIPGWPNRQGNIGGLLRFGGSTLATQMVKYASSNVDSVLIGRTHGAAILGIYDRAFQLVSLPVHQLAAPLTRVVLPYLSRLSPGTLDVPLQKIQLGLAYGLVCVLSILASASEPLITIILGSKWAAAAPILEILALGSLFQALGYIYYWLFLSIAKTAYLFWSELFGRGLMIVLMVMFVPYGPEWVALSSSIGLFVIWIFGTIFAVPRTGVRVTPLLSIAARPVGLFVTSYAVCKLLRTLYLDSSGVSPMVQLLVLAGAWFIWTTLAVILFRKLRQDVAYLVTMVVSMAGNRRTGKVDPTT</sequence>
<feature type="transmembrane region" description="Helical" evidence="7">
    <location>
        <begin position="317"/>
        <end position="338"/>
    </location>
</feature>
<dbReference type="InterPro" id="IPR050833">
    <property type="entry name" value="Poly_Biosynth_Transport"/>
</dbReference>
<evidence type="ECO:0000256" key="6">
    <source>
        <dbReference type="ARBA" id="ARBA00023136"/>
    </source>
</evidence>
<accession>A0A4R8ZIT8</accession>
<feature type="transmembrane region" description="Helical" evidence="7">
    <location>
        <begin position="376"/>
        <end position="397"/>
    </location>
</feature>
<keyword evidence="9" id="KW-1185">Reference proteome</keyword>
<feature type="transmembrane region" description="Helical" evidence="7">
    <location>
        <begin position="444"/>
        <end position="462"/>
    </location>
</feature>
<feature type="transmembrane region" description="Helical" evidence="7">
    <location>
        <begin position="350"/>
        <end position="370"/>
    </location>
</feature>
<evidence type="ECO:0000256" key="3">
    <source>
        <dbReference type="ARBA" id="ARBA00022475"/>
    </source>
</evidence>
<keyword evidence="4 7" id="KW-0812">Transmembrane</keyword>
<dbReference type="GO" id="GO:0005886">
    <property type="term" value="C:plasma membrane"/>
    <property type="evidence" value="ECO:0007669"/>
    <property type="project" value="UniProtKB-SubCell"/>
</dbReference>
<feature type="transmembrane region" description="Helical" evidence="7">
    <location>
        <begin position="169"/>
        <end position="189"/>
    </location>
</feature>
<dbReference type="PANTHER" id="PTHR30250">
    <property type="entry name" value="PST FAMILY PREDICTED COLANIC ACID TRANSPORTER"/>
    <property type="match status" value="1"/>
</dbReference>
<evidence type="ECO:0000256" key="5">
    <source>
        <dbReference type="ARBA" id="ARBA00022989"/>
    </source>
</evidence>
<organism evidence="8 9">
    <name type="scientific">Cryobacterium lyxosi</name>
    <dbReference type="NCBI Taxonomy" id="1259228"/>
    <lineage>
        <taxon>Bacteria</taxon>
        <taxon>Bacillati</taxon>
        <taxon>Actinomycetota</taxon>
        <taxon>Actinomycetes</taxon>
        <taxon>Micrococcales</taxon>
        <taxon>Microbacteriaceae</taxon>
        <taxon>Cryobacterium</taxon>
    </lineage>
</organism>
<feature type="transmembrane region" description="Helical" evidence="7">
    <location>
        <begin position="404"/>
        <end position="424"/>
    </location>
</feature>
<keyword evidence="5 7" id="KW-1133">Transmembrane helix</keyword>
<dbReference type="RefSeq" id="WP_134571198.1">
    <property type="nucleotide sequence ID" value="NZ_SOGT01000001.1"/>
</dbReference>
<feature type="transmembrane region" description="Helical" evidence="7">
    <location>
        <begin position="110"/>
        <end position="130"/>
    </location>
</feature>
<evidence type="ECO:0000256" key="1">
    <source>
        <dbReference type="ARBA" id="ARBA00004651"/>
    </source>
</evidence>
<dbReference type="CDD" id="cd13127">
    <property type="entry name" value="MATE_tuaB_like"/>
    <property type="match status" value="1"/>
</dbReference>
<comment type="similarity">
    <text evidence="2">Belongs to the polysaccharide synthase family.</text>
</comment>
<evidence type="ECO:0000313" key="9">
    <source>
        <dbReference type="Proteomes" id="UP000298424"/>
    </source>
</evidence>
<gene>
    <name evidence="8" type="ORF">E3T27_00210</name>
</gene>
<evidence type="ECO:0000313" key="8">
    <source>
        <dbReference type="EMBL" id="TFD29192.1"/>
    </source>
</evidence>
<feature type="transmembrane region" description="Helical" evidence="7">
    <location>
        <begin position="142"/>
        <end position="163"/>
    </location>
</feature>
<comment type="subcellular location">
    <subcellularLocation>
        <location evidence="1">Cell membrane</location>
        <topology evidence="1">Multi-pass membrane protein</topology>
    </subcellularLocation>
</comment>
<dbReference type="EMBL" id="SOGT01000001">
    <property type="protein sequence ID" value="TFD29192.1"/>
    <property type="molecule type" value="Genomic_DNA"/>
</dbReference>
<dbReference type="PANTHER" id="PTHR30250:SF10">
    <property type="entry name" value="LIPOPOLYSACCHARIDE BIOSYNTHESIS PROTEIN WZXC"/>
    <property type="match status" value="1"/>
</dbReference>
<protein>
    <submittedName>
        <fullName evidence="8">Lipopolysaccharide biosynthesis protein</fullName>
    </submittedName>
</protein>